<dbReference type="Gene3D" id="3.90.1300.10">
    <property type="entry name" value="Amidase signature (AS) domain"/>
    <property type="match status" value="1"/>
</dbReference>
<evidence type="ECO:0000256" key="1">
    <source>
        <dbReference type="SAM" id="MobiDB-lite"/>
    </source>
</evidence>
<feature type="region of interest" description="Disordered" evidence="1">
    <location>
        <begin position="1"/>
        <end position="21"/>
    </location>
</feature>
<protein>
    <submittedName>
        <fullName evidence="3">Fatty-acid amide hydrolase</fullName>
    </submittedName>
</protein>
<dbReference type="PANTHER" id="PTHR45847:SF6">
    <property type="entry name" value="FATTY ACID AMIDE HYDROLASE"/>
    <property type="match status" value="1"/>
</dbReference>
<proteinExistence type="predicted"/>
<dbReference type="EMBL" id="BMAT01009300">
    <property type="protein sequence ID" value="GFS03585.1"/>
    <property type="molecule type" value="Genomic_DNA"/>
</dbReference>
<accession>A0AAV4I0M5</accession>
<dbReference type="SUPFAM" id="SSF75304">
    <property type="entry name" value="Amidase signature (AS) enzymes"/>
    <property type="match status" value="1"/>
</dbReference>
<evidence type="ECO:0000313" key="3">
    <source>
        <dbReference type="EMBL" id="GFS03585.1"/>
    </source>
</evidence>
<reference evidence="3 4" key="1">
    <citation type="journal article" date="2021" name="Elife">
        <title>Chloroplast acquisition without the gene transfer in kleptoplastic sea slugs, Plakobranchus ocellatus.</title>
        <authorList>
            <person name="Maeda T."/>
            <person name="Takahashi S."/>
            <person name="Yoshida T."/>
            <person name="Shimamura S."/>
            <person name="Takaki Y."/>
            <person name="Nagai Y."/>
            <person name="Toyoda A."/>
            <person name="Suzuki Y."/>
            <person name="Arimoto A."/>
            <person name="Ishii H."/>
            <person name="Satoh N."/>
            <person name="Nishiyama T."/>
            <person name="Hasebe M."/>
            <person name="Maruyama T."/>
            <person name="Minagawa J."/>
            <person name="Obokata J."/>
            <person name="Shigenobu S."/>
        </authorList>
    </citation>
    <scope>NUCLEOTIDE SEQUENCE [LARGE SCALE GENOMIC DNA]</scope>
</reference>
<dbReference type="InterPro" id="IPR052096">
    <property type="entry name" value="Endocannabinoid_amidase"/>
</dbReference>
<dbReference type="InterPro" id="IPR036928">
    <property type="entry name" value="AS_sf"/>
</dbReference>
<feature type="compositionally biased region" description="Basic residues" evidence="1">
    <location>
        <begin position="1"/>
        <end position="14"/>
    </location>
</feature>
<dbReference type="GO" id="GO:0017064">
    <property type="term" value="F:fatty acid amide hydrolase activity"/>
    <property type="evidence" value="ECO:0007669"/>
    <property type="project" value="TreeGrafter"/>
</dbReference>
<gene>
    <name evidence="3" type="ORF">ElyMa_004636200</name>
</gene>
<keyword evidence="4" id="KW-1185">Reference proteome</keyword>
<dbReference type="PANTHER" id="PTHR45847">
    <property type="entry name" value="FATTY ACID AMIDE HYDROLASE"/>
    <property type="match status" value="1"/>
</dbReference>
<dbReference type="GO" id="GO:0004040">
    <property type="term" value="F:amidase activity"/>
    <property type="evidence" value="ECO:0007669"/>
    <property type="project" value="TreeGrafter"/>
</dbReference>
<feature type="domain" description="Amidase" evidence="2">
    <location>
        <begin position="60"/>
        <end position="156"/>
    </location>
</feature>
<dbReference type="Pfam" id="PF01425">
    <property type="entry name" value="Amidase"/>
    <property type="match status" value="1"/>
</dbReference>
<organism evidence="3 4">
    <name type="scientific">Elysia marginata</name>
    <dbReference type="NCBI Taxonomy" id="1093978"/>
    <lineage>
        <taxon>Eukaryota</taxon>
        <taxon>Metazoa</taxon>
        <taxon>Spiralia</taxon>
        <taxon>Lophotrochozoa</taxon>
        <taxon>Mollusca</taxon>
        <taxon>Gastropoda</taxon>
        <taxon>Heterobranchia</taxon>
        <taxon>Euthyneura</taxon>
        <taxon>Panpulmonata</taxon>
        <taxon>Sacoglossa</taxon>
        <taxon>Placobranchoidea</taxon>
        <taxon>Plakobranchidae</taxon>
        <taxon>Elysia</taxon>
    </lineage>
</organism>
<dbReference type="Proteomes" id="UP000762676">
    <property type="component" value="Unassembled WGS sequence"/>
</dbReference>
<name>A0AAV4I0M5_9GAST</name>
<sequence>MRGKTNQKIQRRAQRSREDIEEMKDDLAKNATIIDESIVQLSFRDLQKGLQYGDISATAALRSYQAKALEVNGEVNAITDILQDAKGIANELDSLPSSERGPLHGKPISLKESCGIKGLDCTAGFGELIGVQREEDTVLVEVLKSKGAVPFIRTSSKRVHQFGPQGLFILYIL</sequence>
<comment type="caution">
    <text evidence="3">The sequence shown here is derived from an EMBL/GenBank/DDBJ whole genome shotgun (WGS) entry which is preliminary data.</text>
</comment>
<evidence type="ECO:0000259" key="2">
    <source>
        <dbReference type="Pfam" id="PF01425"/>
    </source>
</evidence>
<dbReference type="AlphaFoldDB" id="A0AAV4I0M5"/>
<dbReference type="InterPro" id="IPR023631">
    <property type="entry name" value="Amidase_dom"/>
</dbReference>
<dbReference type="GO" id="GO:0009062">
    <property type="term" value="P:fatty acid catabolic process"/>
    <property type="evidence" value="ECO:0007669"/>
    <property type="project" value="TreeGrafter"/>
</dbReference>
<evidence type="ECO:0000313" key="4">
    <source>
        <dbReference type="Proteomes" id="UP000762676"/>
    </source>
</evidence>
<keyword evidence="3" id="KW-0378">Hydrolase</keyword>